<organism evidence="1 2">
    <name type="scientific">Haloactinopolyspora alba</name>
    <dbReference type="NCBI Taxonomy" id="648780"/>
    <lineage>
        <taxon>Bacteria</taxon>
        <taxon>Bacillati</taxon>
        <taxon>Actinomycetota</taxon>
        <taxon>Actinomycetes</taxon>
        <taxon>Jiangellales</taxon>
        <taxon>Jiangellaceae</taxon>
        <taxon>Haloactinopolyspora</taxon>
    </lineage>
</organism>
<proteinExistence type="predicted"/>
<dbReference type="InterPro" id="IPR036291">
    <property type="entry name" value="NAD(P)-bd_dom_sf"/>
</dbReference>
<dbReference type="RefSeq" id="WP_106539587.1">
    <property type="nucleotide sequence ID" value="NZ_PYGE01000025.1"/>
</dbReference>
<dbReference type="InterPro" id="IPR003462">
    <property type="entry name" value="ODC_Mu_crystall"/>
</dbReference>
<dbReference type="EMBL" id="PYGE01000025">
    <property type="protein sequence ID" value="PSK96652.1"/>
    <property type="molecule type" value="Genomic_DNA"/>
</dbReference>
<keyword evidence="2" id="KW-1185">Reference proteome</keyword>
<sequence length="311" mass="32191">MNLPYLDATTLAARLPAVDAAQAIEDVLRGGFDPEADPPRGITDAPSGQFLLMPSATGPWAGVKLATVAPGNPSRGLPRVQAVYVLMDGTTLTPVALLDGTALTSLRTPAVSAAAVRHLSPPDATRLLVFGTGPQAWGHVEALRAVRPVSSVTVVGRRTEPTDEFVRRCRDAGLTARAGEPADVAGADLVACCTTARTPLFDDHQLAAHACVVAVGSHEPDAREVGGQTVRRSTVVVESRASAAREAGDVIMAATEQDPADDADVVDATLAELVTGRVRVAPGRPTLFKSVGMSWEDLALAAAAHDPGDQP</sequence>
<evidence type="ECO:0000313" key="2">
    <source>
        <dbReference type="Proteomes" id="UP000243528"/>
    </source>
</evidence>
<dbReference type="Gene3D" id="3.40.50.720">
    <property type="entry name" value="NAD(P)-binding Rossmann-like Domain"/>
    <property type="match status" value="1"/>
</dbReference>
<dbReference type="GO" id="GO:0005737">
    <property type="term" value="C:cytoplasm"/>
    <property type="evidence" value="ECO:0007669"/>
    <property type="project" value="TreeGrafter"/>
</dbReference>
<dbReference type="Gene3D" id="3.30.1780.10">
    <property type="entry name" value="ornithine cyclodeaminase, domain 1"/>
    <property type="match status" value="1"/>
</dbReference>
<dbReference type="OrthoDB" id="4311033at2"/>
<dbReference type="PANTHER" id="PTHR13812">
    <property type="entry name" value="KETIMINE REDUCTASE MU-CRYSTALLIN"/>
    <property type="match status" value="1"/>
</dbReference>
<comment type="caution">
    <text evidence="1">The sequence shown here is derived from an EMBL/GenBank/DDBJ whole genome shotgun (WGS) entry which is preliminary data.</text>
</comment>
<evidence type="ECO:0000313" key="1">
    <source>
        <dbReference type="EMBL" id="PSK96652.1"/>
    </source>
</evidence>
<dbReference type="Pfam" id="PF02423">
    <property type="entry name" value="OCD_Mu_crystall"/>
    <property type="match status" value="1"/>
</dbReference>
<name>A0A2P8DHF0_9ACTN</name>
<dbReference type="InterPro" id="IPR023401">
    <property type="entry name" value="ODC_N"/>
</dbReference>
<dbReference type="PANTHER" id="PTHR13812:SF19">
    <property type="entry name" value="KETIMINE REDUCTASE MU-CRYSTALLIN"/>
    <property type="match status" value="1"/>
</dbReference>
<dbReference type="PIRSF" id="PIRSF001439">
    <property type="entry name" value="CryM"/>
    <property type="match status" value="1"/>
</dbReference>
<dbReference type="AlphaFoldDB" id="A0A2P8DHF0"/>
<reference evidence="1 2" key="1">
    <citation type="submission" date="2018-03" db="EMBL/GenBank/DDBJ databases">
        <title>Genomic Encyclopedia of Archaeal and Bacterial Type Strains, Phase II (KMG-II): from individual species to whole genera.</title>
        <authorList>
            <person name="Goeker M."/>
        </authorList>
    </citation>
    <scope>NUCLEOTIDE SEQUENCE [LARGE SCALE GENOMIC DNA]</scope>
    <source>
        <strain evidence="1 2">DSM 45211</strain>
    </source>
</reference>
<dbReference type="Proteomes" id="UP000243528">
    <property type="component" value="Unassembled WGS sequence"/>
</dbReference>
<dbReference type="SUPFAM" id="SSF51735">
    <property type="entry name" value="NAD(P)-binding Rossmann-fold domains"/>
    <property type="match status" value="1"/>
</dbReference>
<protein>
    <submittedName>
        <fullName evidence="1">Ornithine cyclodeaminase</fullName>
    </submittedName>
</protein>
<gene>
    <name evidence="1" type="ORF">CLV30_12532</name>
</gene>
<accession>A0A2P8DHF0</accession>